<reference evidence="7" key="1">
    <citation type="submission" date="2020-10" db="EMBL/GenBank/DDBJ databases">
        <authorList>
            <person name="Gilroy R."/>
        </authorList>
    </citation>
    <scope>NUCLEOTIDE SEQUENCE</scope>
    <source>
        <strain evidence="7">ChiGjej1B1-24693</strain>
    </source>
</reference>
<name>A0A9D1GXP7_9ACTN</name>
<feature type="domain" description="SaeA fourth Fn3-like" evidence="5">
    <location>
        <begin position="470"/>
        <end position="563"/>
    </location>
</feature>
<feature type="compositionally biased region" description="Gly residues" evidence="1">
    <location>
        <begin position="106"/>
        <end position="116"/>
    </location>
</feature>
<evidence type="ECO:0000313" key="8">
    <source>
        <dbReference type="Proteomes" id="UP000886842"/>
    </source>
</evidence>
<dbReference type="AlphaFoldDB" id="A0A9D1GXP7"/>
<dbReference type="InterPro" id="IPR058696">
    <property type="entry name" value="Fn3_SaeA_5th"/>
</dbReference>
<evidence type="ECO:0000259" key="4">
    <source>
        <dbReference type="Pfam" id="PF25834"/>
    </source>
</evidence>
<dbReference type="Pfam" id="PF25836">
    <property type="entry name" value="Fn3_SaeA_6th"/>
    <property type="match status" value="1"/>
</dbReference>
<protein>
    <submittedName>
        <fullName evidence="7">Uncharacterized protein</fullName>
    </submittedName>
</protein>
<organism evidence="7 8">
    <name type="scientific">Candidatus Avipropionibacterium avicola</name>
    <dbReference type="NCBI Taxonomy" id="2840701"/>
    <lineage>
        <taxon>Bacteria</taxon>
        <taxon>Bacillati</taxon>
        <taxon>Actinomycetota</taxon>
        <taxon>Actinomycetes</taxon>
        <taxon>Propionibacteriales</taxon>
        <taxon>Propionibacteriaceae</taxon>
        <taxon>Propionibacteriaceae incertae sedis</taxon>
        <taxon>Candidatus Avipropionibacterium</taxon>
    </lineage>
</organism>
<evidence type="ECO:0000259" key="6">
    <source>
        <dbReference type="Pfam" id="PF25836"/>
    </source>
</evidence>
<accession>A0A9D1GXP7</accession>
<feature type="compositionally biased region" description="Low complexity" evidence="1">
    <location>
        <begin position="17"/>
        <end position="37"/>
    </location>
</feature>
<dbReference type="InterPro" id="IPR058693">
    <property type="entry name" value="Fn3_SaeA_3rd"/>
</dbReference>
<dbReference type="Pfam" id="PF25834">
    <property type="entry name" value="Fn3_SaeA_4th"/>
    <property type="match status" value="1"/>
</dbReference>
<feature type="domain" description="SaeA third Fn3-like" evidence="4">
    <location>
        <begin position="365"/>
        <end position="460"/>
    </location>
</feature>
<dbReference type="Pfam" id="PF25832">
    <property type="entry name" value="Fn3_SaeA_2nd"/>
    <property type="match status" value="1"/>
</dbReference>
<dbReference type="EMBL" id="DVLP01000274">
    <property type="protein sequence ID" value="HIT75746.1"/>
    <property type="molecule type" value="Genomic_DNA"/>
</dbReference>
<comment type="caution">
    <text evidence="7">The sequence shown here is derived from an EMBL/GenBank/DDBJ whole genome shotgun (WGS) entry which is preliminary data.</text>
</comment>
<gene>
    <name evidence="7" type="ORF">IAA98_09190</name>
</gene>
<evidence type="ECO:0000313" key="7">
    <source>
        <dbReference type="EMBL" id="HIT75746.1"/>
    </source>
</evidence>
<feature type="non-terminal residue" evidence="7">
    <location>
        <position position="1"/>
    </location>
</feature>
<feature type="domain" description="SaeA second Fn3-like" evidence="3">
    <location>
        <begin position="259"/>
        <end position="347"/>
    </location>
</feature>
<evidence type="ECO:0000259" key="3">
    <source>
        <dbReference type="Pfam" id="PF25833"/>
    </source>
</evidence>
<dbReference type="InterPro" id="IPR058694">
    <property type="entry name" value="Fn3_SaeA_4th"/>
</dbReference>
<feature type="domain" description="SaeA fifth Fn3-like" evidence="6">
    <location>
        <begin position="567"/>
        <end position="687"/>
    </location>
</feature>
<dbReference type="InterPro" id="IPR058691">
    <property type="entry name" value="Fn3_SaeA_1st"/>
</dbReference>
<feature type="compositionally biased region" description="Low complexity" evidence="1">
    <location>
        <begin position="52"/>
        <end position="105"/>
    </location>
</feature>
<proteinExistence type="predicted"/>
<feature type="region of interest" description="Disordered" evidence="1">
    <location>
        <begin position="1"/>
        <end position="136"/>
    </location>
</feature>
<sequence>PVVQGQPPHQAGPRRAPGPQQTAPQQTAPQQAGAPQRPGGPPAQPSAPPQAHPSAPGGAPASAAPQPSAGQQGSAASYGSAVSYGSAGPASAASALAPESEASARPGGGRTGGAQGSGQSAGPTAPAPKETDEQRQARLAVEWDTFAPLDFSEPGGEPGRIQAASAPGGGLRLRWSPPQEEYGHTIYRIVSGDDYSPYDPQNADFVAITGETTCIDDRAFRSAIRHLQVWRNSGSNVEDAKASQPILHAQLPVVAPLSGIDLREDEGRVIGQWSAFPGIKKVQIFRVPIERAQSGLGDPTFQILDKQDNLGGFVDNDADRGRRYVYQFFCEAEYDGVRRLSAPTTRQLIVSAVLEPVTDLEIALDDGAHGAEFDLTWTKPAAGNVLIFRTERPPVAGSDAEAQPEAALPRMGLADENRQVHPIVWDGERAAMRNVPWPRGWVRTYFTPVTVLDGKVQVGRHIPAVRTPRVSDPVVVERTHTQVLKFGWPQGAAEVSVFMGAKGQPAEEVVDRRNRVDISAKDYERLGGIHFANPLPSLGCSLHMVGVSYSAGERIESKPTSVDYPGLLRLSYAVEQRRGLLGRGAPGVQIRIRSERELSPAPPFIVVHNPDRFPLEVSDGSPVDVVLDNGTPMQPVRRFVPDKLTPEWSQQVWQAMPPGPGFIRLFLDLEPERLQTVALLDPDVTQLIMRG</sequence>
<evidence type="ECO:0000259" key="2">
    <source>
        <dbReference type="Pfam" id="PF25832"/>
    </source>
</evidence>
<evidence type="ECO:0000256" key="1">
    <source>
        <dbReference type="SAM" id="MobiDB-lite"/>
    </source>
</evidence>
<dbReference type="Proteomes" id="UP000886842">
    <property type="component" value="Unassembled WGS sequence"/>
</dbReference>
<feature type="domain" description="SaeA first Fn3-like" evidence="2">
    <location>
        <begin position="163"/>
        <end position="250"/>
    </location>
</feature>
<evidence type="ECO:0000259" key="5">
    <source>
        <dbReference type="Pfam" id="PF25835"/>
    </source>
</evidence>
<dbReference type="Pfam" id="PF25833">
    <property type="entry name" value="Fn3_SaeA_3rd"/>
    <property type="match status" value="1"/>
</dbReference>
<dbReference type="Pfam" id="PF25835">
    <property type="entry name" value="Fn3_SaeA_5th"/>
    <property type="match status" value="1"/>
</dbReference>
<dbReference type="InterPro" id="IPR058692">
    <property type="entry name" value="Fn3_SaeA_2nd"/>
</dbReference>
<reference evidence="7" key="2">
    <citation type="journal article" date="2021" name="PeerJ">
        <title>Extensive microbial diversity within the chicken gut microbiome revealed by metagenomics and culture.</title>
        <authorList>
            <person name="Gilroy R."/>
            <person name="Ravi A."/>
            <person name="Getino M."/>
            <person name="Pursley I."/>
            <person name="Horton D.L."/>
            <person name="Alikhan N.F."/>
            <person name="Baker D."/>
            <person name="Gharbi K."/>
            <person name="Hall N."/>
            <person name="Watson M."/>
            <person name="Adriaenssens E.M."/>
            <person name="Foster-Nyarko E."/>
            <person name="Jarju S."/>
            <person name="Secka A."/>
            <person name="Antonio M."/>
            <person name="Oren A."/>
            <person name="Chaudhuri R.R."/>
            <person name="La Ragione R."/>
            <person name="Hildebrand F."/>
            <person name="Pallen M.J."/>
        </authorList>
    </citation>
    <scope>NUCLEOTIDE SEQUENCE</scope>
    <source>
        <strain evidence="7">ChiGjej1B1-24693</strain>
    </source>
</reference>
<feature type="compositionally biased region" description="Pro residues" evidence="1">
    <location>
        <begin position="38"/>
        <end position="51"/>
    </location>
</feature>